<dbReference type="Proteomes" id="UP000235826">
    <property type="component" value="Chromosome"/>
</dbReference>
<organism evidence="1 2">
    <name type="scientific">Flavivirga eckloniae</name>
    <dbReference type="NCBI Taxonomy" id="1803846"/>
    <lineage>
        <taxon>Bacteria</taxon>
        <taxon>Pseudomonadati</taxon>
        <taxon>Bacteroidota</taxon>
        <taxon>Flavobacteriia</taxon>
        <taxon>Flavobacteriales</taxon>
        <taxon>Flavobacteriaceae</taxon>
        <taxon>Flavivirga</taxon>
    </lineage>
</organism>
<dbReference type="OrthoDB" id="1361104at2"/>
<dbReference type="KEGG" id="fek:C1H87_20595"/>
<proteinExistence type="predicted"/>
<evidence type="ECO:0000313" key="2">
    <source>
        <dbReference type="Proteomes" id="UP000235826"/>
    </source>
</evidence>
<keyword evidence="2" id="KW-1185">Reference proteome</keyword>
<dbReference type="RefSeq" id="WP_102757622.1">
    <property type="nucleotide sequence ID" value="NZ_CP025791.1"/>
</dbReference>
<evidence type="ECO:0008006" key="3">
    <source>
        <dbReference type="Google" id="ProtNLM"/>
    </source>
</evidence>
<reference evidence="1 2" key="1">
    <citation type="submission" date="2018-01" db="EMBL/GenBank/DDBJ databases">
        <title>Complete genome sequence of Flavivirga eckloniae ECD14 isolated from seaweed Ecklonia cava.</title>
        <authorList>
            <person name="Lee J.H."/>
            <person name="Baik K.S."/>
            <person name="Seong C.N."/>
        </authorList>
    </citation>
    <scope>NUCLEOTIDE SEQUENCE [LARGE SCALE GENOMIC DNA]</scope>
    <source>
        <strain evidence="1 2">ECD14</strain>
    </source>
</reference>
<dbReference type="EMBL" id="CP025791">
    <property type="protein sequence ID" value="AUP80979.1"/>
    <property type="molecule type" value="Genomic_DNA"/>
</dbReference>
<dbReference type="AlphaFoldDB" id="A0A2K9PV96"/>
<gene>
    <name evidence="1" type="ORF">C1H87_20595</name>
</gene>
<name>A0A2K9PV96_9FLAO</name>
<protein>
    <recommendedName>
        <fullName evidence="3">DUF2147 domain-containing protein</fullName>
    </recommendedName>
</protein>
<sequence length="138" mass="15664">MRHFIILLLALSSLSFVTTKSEAPFIGTWKGEDRGEVAYITFDHEGYAILRIGGEVLGGKDFVYKEKKAELKYKVIPNTKPIQLDLIISTNEPVKENKMLCIAEFMSDDTMKFASNFGLNSRPTEFNIKNSIVLLREK</sequence>
<accession>A0A2K9PV96</accession>
<evidence type="ECO:0000313" key="1">
    <source>
        <dbReference type="EMBL" id="AUP80979.1"/>
    </source>
</evidence>